<dbReference type="GeneTree" id="ENSGT00940000162673"/>
<dbReference type="GO" id="GO:0016020">
    <property type="term" value="C:membrane"/>
    <property type="evidence" value="ECO:0007669"/>
    <property type="project" value="InterPro"/>
</dbReference>
<dbReference type="GO" id="GO:0140359">
    <property type="term" value="F:ABC-type transporter activity"/>
    <property type="evidence" value="ECO:0007669"/>
    <property type="project" value="InterPro"/>
</dbReference>
<sequence>MKYGNEIMNKDPVFRISPRSRETHPNPEEPKEEDEDVQAERVQAANALTASNLEEEPVITASCLHKEYYETKRSCFSTRKKKIAIRNVSFCVKKGEVLGLLGHNGAGKSTSIKMITGCTKPTAGVENSLWPKLTMKEHLELYAAVKRLGKEGAALSISQLVEALKLQEQLKAPVKTLSEGIEKGMRQLCFVLSILGNPSVVLLDEPFTRMDPEGQQQMWHILQATIKNKERGTLLTTHYMSDAETVCDRMAMMVSGTLRCIGSIQHLKNKFDTYLKNTMKNYFTLPINSSPVLVINLTLLPDRYSSLMAYKLPVEDVHPLSRAFFKLEAVKQTFNLEEYSLSQATLEQKQCEASPDTNVGTTLLVQLVVSESQLKKSA</sequence>
<feature type="region of interest" description="Disordered" evidence="1">
    <location>
        <begin position="1"/>
        <end position="40"/>
    </location>
</feature>
<dbReference type="STRING" id="61853.ENSNLEP00000025880"/>
<evidence type="ECO:0000313" key="4">
    <source>
        <dbReference type="Proteomes" id="UP000001073"/>
    </source>
</evidence>
<dbReference type="Pfam" id="PF00005">
    <property type="entry name" value="ABC_tran"/>
    <property type="match status" value="1"/>
</dbReference>
<dbReference type="OMA" id="YEIEIMN"/>
<dbReference type="AlphaFoldDB" id="A0A2I3G0R5"/>
<dbReference type="InterPro" id="IPR026082">
    <property type="entry name" value="ABCA"/>
</dbReference>
<dbReference type="InterPro" id="IPR003439">
    <property type="entry name" value="ABC_transporter-like_ATP-bd"/>
</dbReference>
<dbReference type="PROSITE" id="PS50893">
    <property type="entry name" value="ABC_TRANSPORTER_2"/>
    <property type="match status" value="1"/>
</dbReference>
<proteinExistence type="predicted"/>
<dbReference type="InterPro" id="IPR027417">
    <property type="entry name" value="P-loop_NTPase"/>
</dbReference>
<dbReference type="PANTHER" id="PTHR19229:SF269">
    <property type="entry name" value="ATP-BINDING CASSETTE SUB-FAMILY A MEMBER 10"/>
    <property type="match status" value="1"/>
</dbReference>
<organism evidence="3 4">
    <name type="scientific">Nomascus leucogenys</name>
    <name type="common">Northern white-cheeked gibbon</name>
    <name type="synonym">Hylobates leucogenys</name>
    <dbReference type="NCBI Taxonomy" id="61853"/>
    <lineage>
        <taxon>Eukaryota</taxon>
        <taxon>Metazoa</taxon>
        <taxon>Chordata</taxon>
        <taxon>Craniata</taxon>
        <taxon>Vertebrata</taxon>
        <taxon>Euteleostomi</taxon>
        <taxon>Mammalia</taxon>
        <taxon>Eutheria</taxon>
        <taxon>Euarchontoglires</taxon>
        <taxon>Primates</taxon>
        <taxon>Haplorrhini</taxon>
        <taxon>Catarrhini</taxon>
        <taxon>Hylobatidae</taxon>
        <taxon>Nomascus</taxon>
    </lineage>
</organism>
<dbReference type="GO" id="GO:0016887">
    <property type="term" value="F:ATP hydrolysis activity"/>
    <property type="evidence" value="ECO:0007669"/>
    <property type="project" value="InterPro"/>
</dbReference>
<dbReference type="InParanoid" id="A0A2I3G0R5"/>
<dbReference type="EMBL" id="ADFV01091980">
    <property type="status" value="NOT_ANNOTATED_CDS"/>
    <property type="molecule type" value="Genomic_DNA"/>
</dbReference>
<reference evidence="3 4" key="1">
    <citation type="submission" date="2012-10" db="EMBL/GenBank/DDBJ databases">
        <authorList>
            <consortium name="Gibbon Genome Sequencing Consortium"/>
        </authorList>
    </citation>
    <scope>NUCLEOTIDE SEQUENCE [LARGE SCALE GENOMIC DNA]</scope>
</reference>
<dbReference type="GO" id="GO:0005319">
    <property type="term" value="F:lipid transporter activity"/>
    <property type="evidence" value="ECO:0007669"/>
    <property type="project" value="TreeGrafter"/>
</dbReference>
<dbReference type="PANTHER" id="PTHR19229">
    <property type="entry name" value="ATP-BINDING CASSETTE TRANSPORTER SUBFAMILY A ABCA"/>
    <property type="match status" value="1"/>
</dbReference>
<keyword evidence="4" id="KW-1185">Reference proteome</keyword>
<reference evidence="3" key="2">
    <citation type="submission" date="2025-08" db="UniProtKB">
        <authorList>
            <consortium name="Ensembl"/>
        </authorList>
    </citation>
    <scope>IDENTIFICATION</scope>
</reference>
<accession>A0A2I3G0R5</accession>
<evidence type="ECO:0000313" key="3">
    <source>
        <dbReference type="Ensembl" id="ENSNLEP00000025880.1"/>
    </source>
</evidence>
<evidence type="ECO:0000259" key="2">
    <source>
        <dbReference type="PROSITE" id="PS50893"/>
    </source>
</evidence>
<reference evidence="3" key="3">
    <citation type="submission" date="2025-09" db="UniProtKB">
        <authorList>
            <consortium name="Ensembl"/>
        </authorList>
    </citation>
    <scope>IDENTIFICATION</scope>
</reference>
<dbReference type="Gene3D" id="3.40.50.300">
    <property type="entry name" value="P-loop containing nucleotide triphosphate hydrolases"/>
    <property type="match status" value="1"/>
</dbReference>
<feature type="compositionally biased region" description="Basic and acidic residues" evidence="1">
    <location>
        <begin position="8"/>
        <end position="29"/>
    </location>
</feature>
<dbReference type="Proteomes" id="UP000001073">
    <property type="component" value="Chromosome 14"/>
</dbReference>
<protein>
    <recommendedName>
        <fullName evidence="2">ABC transporter domain-containing protein</fullName>
    </recommendedName>
</protein>
<name>A0A2I3G0R5_NOMLE</name>
<feature type="domain" description="ABC transporter" evidence="2">
    <location>
        <begin position="69"/>
        <end position="280"/>
    </location>
</feature>
<dbReference type="SUPFAM" id="SSF52540">
    <property type="entry name" value="P-loop containing nucleoside triphosphate hydrolases"/>
    <property type="match status" value="1"/>
</dbReference>
<dbReference type="Ensembl" id="ENSNLET00000049479.1">
    <property type="protein sequence ID" value="ENSNLEP00000025880.1"/>
    <property type="gene ID" value="ENSNLEG00000032782.1"/>
</dbReference>
<evidence type="ECO:0000256" key="1">
    <source>
        <dbReference type="SAM" id="MobiDB-lite"/>
    </source>
</evidence>
<dbReference type="GO" id="GO:0005524">
    <property type="term" value="F:ATP binding"/>
    <property type="evidence" value="ECO:0007669"/>
    <property type="project" value="InterPro"/>
</dbReference>